<dbReference type="GO" id="GO:0004553">
    <property type="term" value="F:hydrolase activity, hydrolyzing O-glycosyl compounds"/>
    <property type="evidence" value="ECO:0007669"/>
    <property type="project" value="InterPro"/>
</dbReference>
<dbReference type="GO" id="GO:0005975">
    <property type="term" value="P:carbohydrate metabolic process"/>
    <property type="evidence" value="ECO:0007669"/>
    <property type="project" value="InterPro"/>
</dbReference>
<dbReference type="PANTHER" id="PTHR22925">
    <property type="entry name" value="GLYCOSYL HYDROLASE 43 FAMILY MEMBER"/>
    <property type="match status" value="1"/>
</dbReference>
<protein>
    <recommendedName>
        <fullName evidence="8">Glycosyl hydrolase family 43 protein</fullName>
    </recommendedName>
</protein>
<evidence type="ECO:0000256" key="1">
    <source>
        <dbReference type="ARBA" id="ARBA00009865"/>
    </source>
</evidence>
<keyword evidence="7" id="KW-1185">Reference proteome</keyword>
<keyword evidence="3 4" id="KW-0326">Glycosidase</keyword>
<evidence type="ECO:0000256" key="2">
    <source>
        <dbReference type="ARBA" id="ARBA00022801"/>
    </source>
</evidence>
<dbReference type="EMBL" id="JALJOS010000006">
    <property type="protein sequence ID" value="KAK9838040.1"/>
    <property type="molecule type" value="Genomic_DNA"/>
</dbReference>
<keyword evidence="2 4" id="KW-0378">Hydrolase</keyword>
<dbReference type="Gene3D" id="2.115.10.20">
    <property type="entry name" value="Glycosyl hydrolase domain, family 43"/>
    <property type="match status" value="1"/>
</dbReference>
<accession>A0AAW1RWL6</accession>
<dbReference type="CDD" id="cd18825">
    <property type="entry name" value="GH43_CtGH43-like"/>
    <property type="match status" value="1"/>
</dbReference>
<reference evidence="6 7" key="1">
    <citation type="journal article" date="2024" name="Nat. Commun.">
        <title>Phylogenomics reveals the evolutionary origins of lichenization in chlorophyte algae.</title>
        <authorList>
            <person name="Puginier C."/>
            <person name="Libourel C."/>
            <person name="Otte J."/>
            <person name="Skaloud P."/>
            <person name="Haon M."/>
            <person name="Grisel S."/>
            <person name="Petersen M."/>
            <person name="Berrin J.G."/>
            <person name="Delaux P.M."/>
            <person name="Dal Grande F."/>
            <person name="Keller J."/>
        </authorList>
    </citation>
    <scope>NUCLEOTIDE SEQUENCE [LARGE SCALE GENOMIC DNA]</scope>
    <source>
        <strain evidence="6 7">SAG 2145</strain>
    </source>
</reference>
<evidence type="ECO:0000313" key="7">
    <source>
        <dbReference type="Proteomes" id="UP001438707"/>
    </source>
</evidence>
<feature type="region of interest" description="Disordered" evidence="5">
    <location>
        <begin position="1"/>
        <end position="67"/>
    </location>
</feature>
<evidence type="ECO:0000256" key="4">
    <source>
        <dbReference type="RuleBase" id="RU361187"/>
    </source>
</evidence>
<evidence type="ECO:0008006" key="8">
    <source>
        <dbReference type="Google" id="ProtNLM"/>
    </source>
</evidence>
<feature type="compositionally biased region" description="Low complexity" evidence="5">
    <location>
        <begin position="50"/>
        <end position="66"/>
    </location>
</feature>
<sequence length="528" mass="58781">MPKQTQNPCLGPTPFERSGKPGTITPRESPEAWANIARRSSSSPLGAPWSCNPSPASPPESARAVARLQRDRRKAPWHNGYLKLGSLLAFTLLWAVITHNTHPTTQISSPLLQGLGDRRMLAAYDGWSGLEGTPIPGEQREVAAVRSGDEWHDTSGNVIQAHGGSMLEHEGVFYWYGEKKDGLTYNTTTNGWQRVDVLGISCYSSSDLVSWKSEGLALKPNDHPDLAAERVAERPRVLYNKATKLFVMWLHIDDQDYKVAAAGVAVSDQPQGPFSYRGSFRPHGNEELRDFTLFKDEDEKAYLAYSSEGNKVLHLGPLAPDYLTPLPPYQRLFPGQAREAPAIFKSGDLYLMFTSGCTFWEPNPAEVFCASDLAGPWLSLGNPCMGNPEERRKTFRSQDTHVVPLLGKPDTFLLMADRWNHRNLGDSRYIWLPMSVRDRRNGTAAETPSWAEKVGSVLGIVPRPSVDVVVRWEDAWQPLQYYALSTAEGDNPRTAALPMALQQKREDQPSQEALLSRHSEPDEMSSVM</sequence>
<dbReference type="Proteomes" id="UP001438707">
    <property type="component" value="Unassembled WGS sequence"/>
</dbReference>
<dbReference type="InterPro" id="IPR006710">
    <property type="entry name" value="Glyco_hydro_43"/>
</dbReference>
<name>A0AAW1RWL6_9CHLO</name>
<proteinExistence type="inferred from homology"/>
<dbReference type="SUPFAM" id="SSF75005">
    <property type="entry name" value="Arabinanase/levansucrase/invertase"/>
    <property type="match status" value="1"/>
</dbReference>
<dbReference type="AlphaFoldDB" id="A0AAW1RWL6"/>
<evidence type="ECO:0000256" key="5">
    <source>
        <dbReference type="SAM" id="MobiDB-lite"/>
    </source>
</evidence>
<evidence type="ECO:0000256" key="3">
    <source>
        <dbReference type="ARBA" id="ARBA00023295"/>
    </source>
</evidence>
<dbReference type="PANTHER" id="PTHR22925:SF3">
    <property type="entry name" value="GLYCOSYL HYDROLASE FAMILY PROTEIN 43"/>
    <property type="match status" value="1"/>
</dbReference>
<gene>
    <name evidence="6" type="ORF">WJX74_010341</name>
</gene>
<evidence type="ECO:0000313" key="6">
    <source>
        <dbReference type="EMBL" id="KAK9838040.1"/>
    </source>
</evidence>
<comment type="caution">
    <text evidence="6">The sequence shown here is derived from an EMBL/GenBank/DDBJ whole genome shotgun (WGS) entry which is preliminary data.</text>
</comment>
<feature type="region of interest" description="Disordered" evidence="5">
    <location>
        <begin position="504"/>
        <end position="528"/>
    </location>
</feature>
<dbReference type="InterPro" id="IPR023296">
    <property type="entry name" value="Glyco_hydro_beta-prop_sf"/>
</dbReference>
<dbReference type="Pfam" id="PF04616">
    <property type="entry name" value="Glyco_hydro_43"/>
    <property type="match status" value="1"/>
</dbReference>
<comment type="similarity">
    <text evidence="1 4">Belongs to the glycosyl hydrolase 43 family.</text>
</comment>
<organism evidence="6 7">
    <name type="scientific">Apatococcus lobatus</name>
    <dbReference type="NCBI Taxonomy" id="904363"/>
    <lineage>
        <taxon>Eukaryota</taxon>
        <taxon>Viridiplantae</taxon>
        <taxon>Chlorophyta</taxon>
        <taxon>core chlorophytes</taxon>
        <taxon>Trebouxiophyceae</taxon>
        <taxon>Chlorellales</taxon>
        <taxon>Chlorellaceae</taxon>
        <taxon>Apatococcus</taxon>
    </lineage>
</organism>